<dbReference type="Gene3D" id="2.60.40.1120">
    <property type="entry name" value="Carboxypeptidase-like, regulatory domain"/>
    <property type="match status" value="1"/>
</dbReference>
<keyword evidence="1" id="KW-0812">Transmembrane</keyword>
<evidence type="ECO:0008006" key="4">
    <source>
        <dbReference type="Google" id="ProtNLM"/>
    </source>
</evidence>
<protein>
    <recommendedName>
        <fullName evidence="4">Carboxypeptidase regulatory-like domain-containing protein</fullName>
    </recommendedName>
</protein>
<sequence>MRSVRLSLIFILLLWAAVAMPAMGYPASTAIKVTVLNSDGSPAGGVHVTLQNGNYAVLGNGTTDATGACAFTVSPGSSVVRAIVSDGEYSLTSVWHDTNDTAILVRLPEVGVVSGSIKLDGMGRGNPLVVLDDARAFDSTPYEVSRQNGSSMYTFTVNRFSFTTSKGEHSIYAVGYSDGMVYMSDRLDINVTEKEDVVLELKPAGENTSILPAVAYERLFHTTAFITWANVSGTLMGADGRPVANASLTIQDYFMKDQGVTRTDANGAFAFGPLNLSTDVVRFRADIVDNGTEYVSYSRLYPVENSTSLKVNLTDYPRPTVGYIYGIITPGGNSSSPTPISGTVYLSNGMVQEASPDKNNGQFFFTVAPGTYEIYAEHVEGARRLVSDRVSVEVKPAWSPLAASPTILVVAPQKIQYLPLFAALIIGAFCIAGMWQATRRWL</sequence>
<dbReference type="InterPro" id="IPR008969">
    <property type="entry name" value="CarboxyPept-like_regulatory"/>
</dbReference>
<evidence type="ECO:0000313" key="3">
    <source>
        <dbReference type="Proteomes" id="UP000005233"/>
    </source>
</evidence>
<dbReference type="GeneID" id="11970777"/>
<dbReference type="OrthoDB" id="195877at2157"/>
<organism evidence="2 3">
    <name type="scientific">Methanocella conradii (strain DSM 24694 / JCM 17849 / CGMCC 1.5162 / HZ254)</name>
    <dbReference type="NCBI Taxonomy" id="1041930"/>
    <lineage>
        <taxon>Archaea</taxon>
        <taxon>Methanobacteriati</taxon>
        <taxon>Methanobacteriota</taxon>
        <taxon>Stenosarchaea group</taxon>
        <taxon>Methanomicrobia</taxon>
        <taxon>Methanocellales</taxon>
        <taxon>Methanocellaceae</taxon>
        <taxon>Methanocella</taxon>
    </lineage>
</organism>
<dbReference type="SUPFAM" id="SSF49464">
    <property type="entry name" value="Carboxypeptidase regulatory domain-like"/>
    <property type="match status" value="2"/>
</dbReference>
<accession>H8I599</accession>
<dbReference type="AlphaFoldDB" id="H8I599"/>
<dbReference type="HOGENOM" id="CLU_619130_0_0_2"/>
<dbReference type="eggNOG" id="arCOG10191">
    <property type="taxonomic scope" value="Archaea"/>
</dbReference>
<gene>
    <name evidence="2" type="ordered locus">Mtc_0018</name>
</gene>
<name>H8I599_METCZ</name>
<dbReference type="eggNOG" id="arCOG11125">
    <property type="taxonomic scope" value="Archaea"/>
</dbReference>
<evidence type="ECO:0000256" key="1">
    <source>
        <dbReference type="SAM" id="Phobius"/>
    </source>
</evidence>
<keyword evidence="1" id="KW-0472">Membrane</keyword>
<proteinExistence type="predicted"/>
<dbReference type="RefSeq" id="WP_014404632.1">
    <property type="nucleotide sequence ID" value="NC_017034.1"/>
</dbReference>
<dbReference type="KEGG" id="mez:Mtc_0018"/>
<dbReference type="EMBL" id="CP003243">
    <property type="protein sequence ID" value="AFC98793.1"/>
    <property type="molecule type" value="Genomic_DNA"/>
</dbReference>
<dbReference type="Proteomes" id="UP000005233">
    <property type="component" value="Chromosome"/>
</dbReference>
<evidence type="ECO:0000313" key="2">
    <source>
        <dbReference type="EMBL" id="AFC98793.1"/>
    </source>
</evidence>
<reference evidence="2 3" key="1">
    <citation type="journal article" date="2012" name="J. Bacteriol.">
        <title>Complete genome sequence of a thermophilic methanogen, Methanocella conradii HZ254, isolated from Chinese rice field soil.</title>
        <authorList>
            <person name="Lu Z."/>
            <person name="Lu Y."/>
        </authorList>
    </citation>
    <scope>NUCLEOTIDE SEQUENCE [LARGE SCALE GENOMIC DNA]</scope>
    <source>
        <strain evidence="3">DSM 24694 / JCM 17849 / CGMCC 1.5162 / HZ254</strain>
    </source>
</reference>
<keyword evidence="1" id="KW-1133">Transmembrane helix</keyword>
<feature type="transmembrane region" description="Helical" evidence="1">
    <location>
        <begin position="417"/>
        <end position="435"/>
    </location>
</feature>
<keyword evidence="3" id="KW-1185">Reference proteome</keyword>